<dbReference type="PANTHER" id="PTHR34478">
    <property type="entry name" value="PROTEIN LEMA"/>
    <property type="match status" value="1"/>
</dbReference>
<evidence type="ECO:0000256" key="3">
    <source>
        <dbReference type="ARBA" id="ARBA00022692"/>
    </source>
</evidence>
<proteinExistence type="inferred from homology"/>
<keyword evidence="3" id="KW-0812">Transmembrane</keyword>
<comment type="subcellular location">
    <subcellularLocation>
        <location evidence="1">Membrane</location>
        <topology evidence="1">Single-pass membrane protein</topology>
    </subcellularLocation>
</comment>
<comment type="caution">
    <text evidence="7">The sequence shown here is derived from an EMBL/GenBank/DDBJ whole genome shotgun (WGS) entry which is preliminary data.</text>
</comment>
<evidence type="ECO:0000313" key="8">
    <source>
        <dbReference type="Proteomes" id="UP000741282"/>
    </source>
</evidence>
<evidence type="ECO:0000313" key="7">
    <source>
        <dbReference type="EMBL" id="MCA9376506.1"/>
    </source>
</evidence>
<dbReference type="GO" id="GO:0016020">
    <property type="term" value="C:membrane"/>
    <property type="evidence" value="ECO:0007669"/>
    <property type="project" value="UniProtKB-SubCell"/>
</dbReference>
<gene>
    <name evidence="7" type="ORF">KC685_01130</name>
</gene>
<keyword evidence="4" id="KW-1133">Transmembrane helix</keyword>
<dbReference type="EMBL" id="JAGQLN010000003">
    <property type="protein sequence ID" value="MCA9376506.1"/>
    <property type="molecule type" value="Genomic_DNA"/>
</dbReference>
<keyword evidence="5" id="KW-0472">Membrane</keyword>
<protein>
    <submittedName>
        <fullName evidence="7">LemA family protein</fullName>
    </submittedName>
</protein>
<feature type="coiled-coil region" evidence="6">
    <location>
        <begin position="110"/>
        <end position="144"/>
    </location>
</feature>
<accession>A0A955I1X2</accession>
<evidence type="ECO:0000256" key="4">
    <source>
        <dbReference type="ARBA" id="ARBA00022989"/>
    </source>
</evidence>
<dbReference type="Pfam" id="PF04011">
    <property type="entry name" value="LemA"/>
    <property type="match status" value="1"/>
</dbReference>
<dbReference type="AlphaFoldDB" id="A0A955I1X2"/>
<reference evidence="7" key="1">
    <citation type="submission" date="2020-04" db="EMBL/GenBank/DDBJ databases">
        <authorList>
            <person name="Zhang T."/>
        </authorList>
    </citation>
    <scope>NUCLEOTIDE SEQUENCE</scope>
    <source>
        <strain evidence="7">HKST-UBA17</strain>
    </source>
</reference>
<comment type="similarity">
    <text evidence="2">Belongs to the LemA family.</text>
</comment>
<dbReference type="InterPro" id="IPR007156">
    <property type="entry name" value="MamQ_LemA"/>
</dbReference>
<evidence type="ECO:0000256" key="6">
    <source>
        <dbReference type="SAM" id="Coils"/>
    </source>
</evidence>
<dbReference type="Gene3D" id="1.20.1440.20">
    <property type="entry name" value="LemA-like domain"/>
    <property type="match status" value="1"/>
</dbReference>
<dbReference type="Proteomes" id="UP000741282">
    <property type="component" value="Unassembled WGS sequence"/>
</dbReference>
<organism evidence="7 8">
    <name type="scientific">Candidatus Dojkabacteria bacterium</name>
    <dbReference type="NCBI Taxonomy" id="2099670"/>
    <lineage>
        <taxon>Bacteria</taxon>
        <taxon>Candidatus Dojkabacteria</taxon>
    </lineage>
</organism>
<dbReference type="PANTHER" id="PTHR34478:SF1">
    <property type="entry name" value="PROTEIN LEMA"/>
    <property type="match status" value="1"/>
</dbReference>
<keyword evidence="6" id="KW-0175">Coiled coil</keyword>
<evidence type="ECO:0000256" key="1">
    <source>
        <dbReference type="ARBA" id="ARBA00004167"/>
    </source>
</evidence>
<reference evidence="7" key="2">
    <citation type="journal article" date="2021" name="Microbiome">
        <title>Successional dynamics and alternative stable states in a saline activated sludge microbial community over 9 years.</title>
        <authorList>
            <person name="Wang Y."/>
            <person name="Ye J."/>
            <person name="Ju F."/>
            <person name="Liu L."/>
            <person name="Boyd J.A."/>
            <person name="Deng Y."/>
            <person name="Parks D.H."/>
            <person name="Jiang X."/>
            <person name="Yin X."/>
            <person name="Woodcroft B.J."/>
            <person name="Tyson G.W."/>
            <person name="Hugenholtz P."/>
            <person name="Polz M.F."/>
            <person name="Zhang T."/>
        </authorList>
    </citation>
    <scope>NUCLEOTIDE SEQUENCE</scope>
    <source>
        <strain evidence="7">HKST-UBA17</strain>
    </source>
</reference>
<sequence length="185" mass="20905">MFFLIVGLAVALGLAGYMVMLYNGLVRSNNLVDEGWSGIEVQLKRRYDLIPNLVETVKGYDTHEKDTFEKIVALRNTAMSSDTATGKAEIENQITGALKSIFALAEAYPELKANENFKQLQQDLSKIEDEIQNARRYYNATVRELNTKIQVFPTSIFAGVLGFSTREYFEAKEGEKENVKVDFDQ</sequence>
<dbReference type="SUPFAM" id="SSF140478">
    <property type="entry name" value="LemA-like"/>
    <property type="match status" value="1"/>
</dbReference>
<evidence type="ECO:0000256" key="5">
    <source>
        <dbReference type="ARBA" id="ARBA00023136"/>
    </source>
</evidence>
<evidence type="ECO:0000256" key="2">
    <source>
        <dbReference type="ARBA" id="ARBA00008854"/>
    </source>
</evidence>
<name>A0A955I1X2_9BACT</name>
<dbReference type="InterPro" id="IPR023353">
    <property type="entry name" value="LemA-like_dom_sf"/>
</dbReference>